<dbReference type="Gene3D" id="3.40.50.300">
    <property type="entry name" value="P-loop containing nucleotide triphosphate hydrolases"/>
    <property type="match status" value="1"/>
</dbReference>
<dbReference type="Gene3D" id="3.80.10.10">
    <property type="entry name" value="Ribonuclease Inhibitor"/>
    <property type="match status" value="1"/>
</dbReference>
<keyword evidence="2" id="KW-0067">ATP-binding</keyword>
<dbReference type="PROSITE" id="PS50837">
    <property type="entry name" value="NACHT"/>
    <property type="match status" value="1"/>
</dbReference>
<dbReference type="OMA" id="SENMAPC"/>
<reference evidence="5" key="2">
    <citation type="submission" date="2021-01" db="UniProtKB">
        <authorList>
            <consortium name="EnsemblMetazoa"/>
        </authorList>
    </citation>
    <scope>IDENTIFICATION</scope>
</reference>
<dbReference type="SUPFAM" id="SSF52047">
    <property type="entry name" value="RNI-like"/>
    <property type="match status" value="1"/>
</dbReference>
<evidence type="ECO:0000313" key="5">
    <source>
        <dbReference type="EnsemblMetazoa" id="XP_030834516"/>
    </source>
</evidence>
<dbReference type="AlphaFoldDB" id="A0A7M7ND03"/>
<dbReference type="PANTHER" id="PTHR24407">
    <property type="entry name" value="PROTEIN KINASE DOMAIN-CONTAINING PROTEIN"/>
    <property type="match status" value="1"/>
</dbReference>
<feature type="compositionally biased region" description="Basic and acidic residues" evidence="3">
    <location>
        <begin position="872"/>
        <end position="928"/>
    </location>
</feature>
<dbReference type="PANTHER" id="PTHR24407:SF14">
    <property type="entry name" value="SIR2-LIKE DOMAIN-CONTAINING PROTEIN"/>
    <property type="match status" value="1"/>
</dbReference>
<sequence>MYTNLVLEEGYRDHKRPLEYRDLFDLKVNGEFPKRIMIQGEAGAGKTTFCAKIAWDWINNSPVLPKFVWVLVVPLREAKRYTIGEIAKSYLSKDNPATACQITEYIRSNPKDVFIAFDGLDEFDGQVVQQMKAGSKAECLQPQSADQTQTRGSSSERGDIALGDILSSDEIATCPVLVTSRPWKVTEIRWDDSLRKLYTFIYVEGFSKKNVEIYIHKYFEEDVATADQLIQLTKDNDIISENMAPCPIYIAMLCLMWKELGDEKQEKFKSFRTFSQIFDEMFEFLKVHYAQKAMSNLGSPSFQADISQIEKFMEPVAKVAFNGLQKNTLIFKEDDFEQCSDSIETACRVGVLSQEKKLSSIYDKSSLFLQSTIFFPHKLFQEYMAGVHLASLYESDHNEFNRLIEQVVLPRKEEFRYLLYFTVSQDKTIANHVMKCMVQGNTPNSKEMDFLVDVSFESQDLDTAALVTGGMSSLYINSKMKAHTVAGFAFTGIHLDVIGLDVRDREFGPTLSHDLVDIICSAPSLKNVALETASLHSDFYAVLAKEGNKSKVQTLKLAVVMLLDARSPTLVSSKHLVDALCSMPNLTDLALRGKNFKKEFYSSLSEKASTLQLETLELDGVNCTTPASSQDLADALCSMPNLTLLTLRGWDFQEEFFRTLNGKVSTLKVKTLELRSVRCSTSASLHLLVEALCSMPNLTELKIGGEGFEEDFYSRLNVKASTLQLKARILRVDHVSDHRKPKDDEELDDATKKQREEGCAPKTTPTSVKEDEEELVLPIKGNEIPAKKKKKSKKEKKEKKKKRAHDSDDSESTPVVKIKKKEQTKQEDDRRIADGSARNEREKSRRRYDDDEARSSYNSTRYEDDETKVKRRGDEQKDRNDRWDKKREDKPSMGERERERGRRDLDGERESERGRDREEQRNDRSCQR</sequence>
<dbReference type="GO" id="GO:0005524">
    <property type="term" value="F:ATP binding"/>
    <property type="evidence" value="ECO:0007669"/>
    <property type="project" value="UniProtKB-KW"/>
</dbReference>
<dbReference type="Proteomes" id="UP000007110">
    <property type="component" value="Unassembled WGS sequence"/>
</dbReference>
<feature type="compositionally biased region" description="Basic and acidic residues" evidence="3">
    <location>
        <begin position="821"/>
        <end position="849"/>
    </location>
</feature>
<accession>A0A7M7ND03</accession>
<reference evidence="6" key="1">
    <citation type="submission" date="2015-02" db="EMBL/GenBank/DDBJ databases">
        <title>Genome sequencing for Strongylocentrotus purpuratus.</title>
        <authorList>
            <person name="Murali S."/>
            <person name="Liu Y."/>
            <person name="Vee V."/>
            <person name="English A."/>
            <person name="Wang M."/>
            <person name="Skinner E."/>
            <person name="Han Y."/>
            <person name="Muzny D.M."/>
            <person name="Worley K.C."/>
            <person name="Gibbs R.A."/>
        </authorList>
    </citation>
    <scope>NUCLEOTIDE SEQUENCE</scope>
</reference>
<dbReference type="InterPro" id="IPR027417">
    <property type="entry name" value="P-loop_NTPase"/>
</dbReference>
<dbReference type="InParanoid" id="A0A7M7ND03"/>
<feature type="compositionally biased region" description="Basic and acidic residues" evidence="3">
    <location>
        <begin position="737"/>
        <end position="759"/>
    </location>
</feature>
<proteinExistence type="predicted"/>
<feature type="region of interest" description="Disordered" evidence="3">
    <location>
        <begin position="737"/>
        <end position="928"/>
    </location>
</feature>
<evidence type="ECO:0000313" key="6">
    <source>
        <dbReference type="Proteomes" id="UP000007110"/>
    </source>
</evidence>
<evidence type="ECO:0000256" key="1">
    <source>
        <dbReference type="ARBA" id="ARBA00022741"/>
    </source>
</evidence>
<keyword evidence="6" id="KW-1185">Reference proteome</keyword>
<dbReference type="RefSeq" id="XP_030834516.1">
    <property type="nucleotide sequence ID" value="XM_030978656.1"/>
</dbReference>
<dbReference type="OrthoDB" id="120976at2759"/>
<dbReference type="KEGG" id="spu:100889937"/>
<evidence type="ECO:0000259" key="4">
    <source>
        <dbReference type="PROSITE" id="PS50837"/>
    </source>
</evidence>
<dbReference type="GeneID" id="100889937"/>
<evidence type="ECO:0000256" key="3">
    <source>
        <dbReference type="SAM" id="MobiDB-lite"/>
    </source>
</evidence>
<dbReference type="Pfam" id="PF05729">
    <property type="entry name" value="NACHT"/>
    <property type="match status" value="1"/>
</dbReference>
<name>A0A7M7ND03_STRPU</name>
<dbReference type="SUPFAM" id="SSF52540">
    <property type="entry name" value="P-loop containing nucleoside triphosphate hydrolases"/>
    <property type="match status" value="1"/>
</dbReference>
<evidence type="ECO:0000256" key="2">
    <source>
        <dbReference type="ARBA" id="ARBA00022840"/>
    </source>
</evidence>
<dbReference type="InterPro" id="IPR032675">
    <property type="entry name" value="LRR_dom_sf"/>
</dbReference>
<feature type="compositionally biased region" description="Basic residues" evidence="3">
    <location>
        <begin position="787"/>
        <end position="804"/>
    </location>
</feature>
<dbReference type="EnsemblMetazoa" id="XM_030978656">
    <property type="protein sequence ID" value="XP_030834516"/>
    <property type="gene ID" value="LOC100889937"/>
</dbReference>
<protein>
    <recommendedName>
        <fullName evidence="4">NACHT domain-containing protein</fullName>
    </recommendedName>
</protein>
<dbReference type="InterPro" id="IPR007111">
    <property type="entry name" value="NACHT_NTPase"/>
</dbReference>
<keyword evidence="1" id="KW-0547">Nucleotide-binding</keyword>
<organism evidence="5 6">
    <name type="scientific">Strongylocentrotus purpuratus</name>
    <name type="common">Purple sea urchin</name>
    <dbReference type="NCBI Taxonomy" id="7668"/>
    <lineage>
        <taxon>Eukaryota</taxon>
        <taxon>Metazoa</taxon>
        <taxon>Echinodermata</taxon>
        <taxon>Eleutherozoa</taxon>
        <taxon>Echinozoa</taxon>
        <taxon>Echinoidea</taxon>
        <taxon>Euechinoidea</taxon>
        <taxon>Echinacea</taxon>
        <taxon>Camarodonta</taxon>
        <taxon>Echinidea</taxon>
        <taxon>Strongylocentrotidae</taxon>
        <taxon>Strongylocentrotus</taxon>
    </lineage>
</organism>
<feature type="domain" description="NACHT" evidence="4">
    <location>
        <begin position="34"/>
        <end position="122"/>
    </location>
</feature>